<keyword evidence="3" id="KW-1185">Reference proteome</keyword>
<dbReference type="AlphaFoldDB" id="A0AA39CV52"/>
<proteinExistence type="predicted"/>
<evidence type="ECO:0000313" key="3">
    <source>
        <dbReference type="Proteomes" id="UP001172681"/>
    </source>
</evidence>
<dbReference type="Pfam" id="PF10604">
    <property type="entry name" value="Polyketide_cyc2"/>
    <property type="match status" value="1"/>
</dbReference>
<dbReference type="InterPro" id="IPR019587">
    <property type="entry name" value="Polyketide_cyclase/dehydratase"/>
</dbReference>
<dbReference type="EMBL" id="JAPDRN010000072">
    <property type="protein sequence ID" value="KAJ9628375.1"/>
    <property type="molecule type" value="Genomic_DNA"/>
</dbReference>
<name>A0AA39CV52_9EURO</name>
<comment type="caution">
    <text evidence="2">The sequence shown here is derived from an EMBL/GenBank/DDBJ whole genome shotgun (WGS) entry which is preliminary data.</text>
</comment>
<sequence length="132" mass="14760">MVWSALSAFGALKFWMPASVRSCYVLEDKPQPPALGAVRRVGSSDGAVTDEILEVWDLDNHFISYRLERNPAWPMTGPRGSMKMRPVGKDSTEVLWAVDAEDITEENRKTIAAGLEPFMETCMAEVNRLLTK</sequence>
<dbReference type="PANTHER" id="PTHR39332">
    <property type="entry name" value="BLL4707 PROTEIN"/>
    <property type="match status" value="1"/>
</dbReference>
<evidence type="ECO:0000256" key="1">
    <source>
        <dbReference type="SAM" id="SignalP"/>
    </source>
</evidence>
<reference evidence="2" key="1">
    <citation type="submission" date="2022-10" db="EMBL/GenBank/DDBJ databases">
        <title>Culturing micro-colonial fungi from biological soil crusts in the Mojave desert and describing Neophaeococcomyces mojavensis, and introducing the new genera and species Taxawa tesnikishii.</title>
        <authorList>
            <person name="Kurbessoian T."/>
            <person name="Stajich J.E."/>
        </authorList>
    </citation>
    <scope>NUCLEOTIDE SEQUENCE</scope>
    <source>
        <strain evidence="2">TK_35</strain>
    </source>
</reference>
<gene>
    <name evidence="2" type="ORF">H2204_009351</name>
</gene>
<evidence type="ECO:0000313" key="2">
    <source>
        <dbReference type="EMBL" id="KAJ9628375.1"/>
    </source>
</evidence>
<protein>
    <submittedName>
        <fullName evidence="2">Uncharacterized protein</fullName>
    </submittedName>
</protein>
<dbReference type="SUPFAM" id="SSF55961">
    <property type="entry name" value="Bet v1-like"/>
    <property type="match status" value="1"/>
</dbReference>
<feature type="chain" id="PRO_5041390277" evidence="1">
    <location>
        <begin position="23"/>
        <end position="132"/>
    </location>
</feature>
<dbReference type="Proteomes" id="UP001172681">
    <property type="component" value="Unassembled WGS sequence"/>
</dbReference>
<dbReference type="PANTHER" id="PTHR39332:SF7">
    <property type="entry name" value="SRPBCC FAMILY PROTEIN"/>
    <property type="match status" value="1"/>
</dbReference>
<accession>A0AA39CV52</accession>
<keyword evidence="1" id="KW-0732">Signal</keyword>
<dbReference type="CDD" id="cd07821">
    <property type="entry name" value="PYR_PYL_RCAR_like"/>
    <property type="match status" value="1"/>
</dbReference>
<organism evidence="2 3">
    <name type="scientific">Knufia peltigerae</name>
    <dbReference type="NCBI Taxonomy" id="1002370"/>
    <lineage>
        <taxon>Eukaryota</taxon>
        <taxon>Fungi</taxon>
        <taxon>Dikarya</taxon>
        <taxon>Ascomycota</taxon>
        <taxon>Pezizomycotina</taxon>
        <taxon>Eurotiomycetes</taxon>
        <taxon>Chaetothyriomycetidae</taxon>
        <taxon>Chaetothyriales</taxon>
        <taxon>Trichomeriaceae</taxon>
        <taxon>Knufia</taxon>
    </lineage>
</organism>
<dbReference type="Gene3D" id="3.30.530.20">
    <property type="match status" value="1"/>
</dbReference>
<dbReference type="InterPro" id="IPR023393">
    <property type="entry name" value="START-like_dom_sf"/>
</dbReference>
<feature type="signal peptide" evidence="1">
    <location>
        <begin position="1"/>
        <end position="22"/>
    </location>
</feature>